<dbReference type="EMBL" id="SAEB01000006">
    <property type="protein sequence ID" value="RVD86014.1"/>
    <property type="molecule type" value="Genomic_DNA"/>
</dbReference>
<reference evidence="1 2" key="1">
    <citation type="submission" date="2019-01" db="EMBL/GenBank/DDBJ databases">
        <title>Intercellular communication is required for trap formation in the nematode-trapping fungus Duddingtonia flagrans.</title>
        <authorList>
            <person name="Youssar L."/>
            <person name="Wernet V."/>
            <person name="Hensel N."/>
            <person name="Hildebrandt H.-G."/>
            <person name="Fischer R."/>
        </authorList>
    </citation>
    <scope>NUCLEOTIDE SEQUENCE [LARGE SCALE GENOMIC DNA]</scope>
    <source>
        <strain evidence="1 2">CBS H-5679</strain>
    </source>
</reference>
<protein>
    <submittedName>
        <fullName evidence="1">Uncharacterized protein</fullName>
    </submittedName>
</protein>
<comment type="caution">
    <text evidence="1">The sequence shown here is derived from an EMBL/GenBank/DDBJ whole genome shotgun (WGS) entry which is preliminary data.</text>
</comment>
<sequence length="736" mass="80413">MDGSSTSEGCPKTPTESTTLELQVLDSPLDSSMWLRPGEPGFTLEQRIDFLKKQYSNYVALIKDLETTGIPAQFYQNGQPIQLAEVGPSKGPIMPGMLVSCNATRCVASSRDESSLPLFDHDLSMRLIPPPMPRPGEPGFAPLPDYTPTLEQRIGVLRFAQNLPENKEQNSNYLALIKDLETTGTAAQFYQDGQPIQLAEFDRSKGPMLAGMLVARTATTRCVASSRDESSLPLFDHDLSMRLIPPMPGPREPGFAPLPDYIPTLEQRIGVLKKQNSNFLALIKDLETTGIPAQFYQNGQPIQLAEFDSPKGPMLAGTIGHQYHNTTTPCVASSRDESTLPVFDPYLDDLSMCLMPPPGGYPPPMPRPGEPGFAPLPANPTHTTLEQRIGVLQFYANLPENKKQNSNYVALIKDLETTGTAAQFYQDGQPIEWAELDLSKGPMLPGMLVFRNATPCVASSRDESTLPVFDPYLDDLSMCLMPPPGGYPPPMPRPGEPGFAPLPANTTTLEQRIGLFRTALNFPENQKQKSNILAIIRDVEATGAPAQFYQDGQPIEWAEFDPSKGPIMPGMLFAAAQFSATSAIFPGGGIGVGNSVHLEFRLHPDYSPSGLHLFVQARADSGSDLFTLFPQDAQHLQLNDAYGGLLGLVPVATANGDVTRCVVMLQARVWNAAWTQTVGDWFTEYCVITPPIQTRLTGTGFQAAVYQAFTPEYPTCLVVASHKTILTSMLPTVHRW</sequence>
<name>A0A437A4D5_ARTFL</name>
<dbReference type="RefSeq" id="XP_067491558.1">
    <property type="nucleotide sequence ID" value="XM_067633384.1"/>
</dbReference>
<organism evidence="1 2">
    <name type="scientific">Arthrobotrys flagrans</name>
    <name type="common">Nematode-trapping fungus</name>
    <name type="synonym">Trichothecium flagrans</name>
    <dbReference type="NCBI Taxonomy" id="97331"/>
    <lineage>
        <taxon>Eukaryota</taxon>
        <taxon>Fungi</taxon>
        <taxon>Dikarya</taxon>
        <taxon>Ascomycota</taxon>
        <taxon>Pezizomycotina</taxon>
        <taxon>Orbiliomycetes</taxon>
        <taxon>Orbiliales</taxon>
        <taxon>Orbiliaceae</taxon>
        <taxon>Arthrobotrys</taxon>
    </lineage>
</organism>
<accession>A0A437A4D5</accession>
<proteinExistence type="predicted"/>
<gene>
    <name evidence="1" type="ORF">DFL_004310</name>
</gene>
<evidence type="ECO:0000313" key="2">
    <source>
        <dbReference type="Proteomes" id="UP000283090"/>
    </source>
</evidence>
<dbReference type="VEuPathDB" id="FungiDB:DFL_004310"/>
<dbReference type="GeneID" id="93586621"/>
<dbReference type="Proteomes" id="UP000283090">
    <property type="component" value="Unassembled WGS sequence"/>
</dbReference>
<dbReference type="AlphaFoldDB" id="A0A437A4D5"/>
<keyword evidence="2" id="KW-1185">Reference proteome</keyword>
<evidence type="ECO:0000313" key="1">
    <source>
        <dbReference type="EMBL" id="RVD86014.1"/>
    </source>
</evidence>